<comment type="similarity">
    <text evidence="1">Belongs to the guanylate kinase family.</text>
</comment>
<gene>
    <name evidence="5" type="ORF">KSP39_PZI016023</name>
</gene>
<keyword evidence="3" id="KW-0418">Kinase</keyword>
<dbReference type="InterPro" id="IPR027417">
    <property type="entry name" value="P-loop_NTPase"/>
</dbReference>
<keyword evidence="6" id="KW-1185">Reference proteome</keyword>
<comment type="caution">
    <text evidence="5">The sequence shown here is derived from an EMBL/GenBank/DDBJ whole genome shotgun (WGS) entry which is preliminary data.</text>
</comment>
<name>A0AAP0B921_9ASPA</name>
<reference evidence="5 6" key="1">
    <citation type="journal article" date="2022" name="Nat. Plants">
        <title>Genomes of leafy and leafless Platanthera orchids illuminate the evolution of mycoheterotrophy.</title>
        <authorList>
            <person name="Li M.H."/>
            <person name="Liu K.W."/>
            <person name="Li Z."/>
            <person name="Lu H.C."/>
            <person name="Ye Q.L."/>
            <person name="Zhang D."/>
            <person name="Wang J.Y."/>
            <person name="Li Y.F."/>
            <person name="Zhong Z.M."/>
            <person name="Liu X."/>
            <person name="Yu X."/>
            <person name="Liu D.K."/>
            <person name="Tu X.D."/>
            <person name="Liu B."/>
            <person name="Hao Y."/>
            <person name="Liao X.Y."/>
            <person name="Jiang Y.T."/>
            <person name="Sun W.H."/>
            <person name="Chen J."/>
            <person name="Chen Y.Q."/>
            <person name="Ai Y."/>
            <person name="Zhai J.W."/>
            <person name="Wu S.S."/>
            <person name="Zhou Z."/>
            <person name="Hsiao Y.Y."/>
            <person name="Wu W.L."/>
            <person name="Chen Y.Y."/>
            <person name="Lin Y.F."/>
            <person name="Hsu J.L."/>
            <person name="Li C.Y."/>
            <person name="Wang Z.W."/>
            <person name="Zhao X."/>
            <person name="Zhong W.Y."/>
            <person name="Ma X.K."/>
            <person name="Ma L."/>
            <person name="Huang J."/>
            <person name="Chen G.Z."/>
            <person name="Huang M.Z."/>
            <person name="Huang L."/>
            <person name="Peng D.H."/>
            <person name="Luo Y.B."/>
            <person name="Zou S.Q."/>
            <person name="Chen S.P."/>
            <person name="Lan S."/>
            <person name="Tsai W.C."/>
            <person name="Van de Peer Y."/>
            <person name="Liu Z.J."/>
        </authorList>
    </citation>
    <scope>NUCLEOTIDE SEQUENCE [LARGE SCALE GENOMIC DNA]</scope>
    <source>
        <strain evidence="5">Lor287</strain>
    </source>
</reference>
<evidence type="ECO:0000313" key="6">
    <source>
        <dbReference type="Proteomes" id="UP001418222"/>
    </source>
</evidence>
<proteinExistence type="inferred from homology"/>
<evidence type="ECO:0000256" key="2">
    <source>
        <dbReference type="ARBA" id="ARBA00022679"/>
    </source>
</evidence>
<dbReference type="EMBL" id="JBBWWQ010000013">
    <property type="protein sequence ID" value="KAK8933864.1"/>
    <property type="molecule type" value="Genomic_DNA"/>
</dbReference>
<dbReference type="Proteomes" id="UP001418222">
    <property type="component" value="Unassembled WGS sequence"/>
</dbReference>
<dbReference type="GO" id="GO:0004385">
    <property type="term" value="F:GMP kinase activity"/>
    <property type="evidence" value="ECO:0007669"/>
    <property type="project" value="TreeGrafter"/>
</dbReference>
<feature type="domain" description="Guanylate kinase-like" evidence="4">
    <location>
        <begin position="1"/>
        <end position="126"/>
    </location>
</feature>
<evidence type="ECO:0000313" key="5">
    <source>
        <dbReference type="EMBL" id="KAK8933864.1"/>
    </source>
</evidence>
<dbReference type="InterPro" id="IPR008145">
    <property type="entry name" value="GK/Ca_channel_bsu"/>
</dbReference>
<evidence type="ECO:0000259" key="4">
    <source>
        <dbReference type="PROSITE" id="PS50052"/>
    </source>
</evidence>
<dbReference type="SMART" id="SM00072">
    <property type="entry name" value="GuKc"/>
    <property type="match status" value="1"/>
</dbReference>
<dbReference type="SUPFAM" id="SSF52540">
    <property type="entry name" value="P-loop containing nucleoside triphosphate hydrolases"/>
    <property type="match status" value="1"/>
</dbReference>
<organism evidence="5 6">
    <name type="scientific">Platanthera zijinensis</name>
    <dbReference type="NCBI Taxonomy" id="2320716"/>
    <lineage>
        <taxon>Eukaryota</taxon>
        <taxon>Viridiplantae</taxon>
        <taxon>Streptophyta</taxon>
        <taxon>Embryophyta</taxon>
        <taxon>Tracheophyta</taxon>
        <taxon>Spermatophyta</taxon>
        <taxon>Magnoliopsida</taxon>
        <taxon>Liliopsida</taxon>
        <taxon>Asparagales</taxon>
        <taxon>Orchidaceae</taxon>
        <taxon>Orchidoideae</taxon>
        <taxon>Orchideae</taxon>
        <taxon>Orchidinae</taxon>
        <taxon>Platanthera</taxon>
    </lineage>
</organism>
<dbReference type="PROSITE" id="PS50052">
    <property type="entry name" value="GUANYLATE_KINASE_2"/>
    <property type="match status" value="1"/>
</dbReference>
<dbReference type="PANTHER" id="PTHR23117">
    <property type="entry name" value="GUANYLATE KINASE-RELATED"/>
    <property type="match status" value="1"/>
</dbReference>
<protein>
    <recommendedName>
        <fullName evidence="4">Guanylate kinase-like domain-containing protein</fullName>
    </recommendedName>
</protein>
<dbReference type="AlphaFoldDB" id="A0AAP0B921"/>
<evidence type="ECO:0000256" key="1">
    <source>
        <dbReference type="ARBA" id="ARBA00005790"/>
    </source>
</evidence>
<dbReference type="PANTHER" id="PTHR23117:SF13">
    <property type="entry name" value="GUANYLATE KINASE"/>
    <property type="match status" value="1"/>
</dbReference>
<dbReference type="Gene3D" id="3.40.50.300">
    <property type="entry name" value="P-loop containing nucleotide triphosphate hydrolases"/>
    <property type="match status" value="1"/>
</dbReference>
<accession>A0AAP0B921</accession>
<dbReference type="Pfam" id="PF00625">
    <property type="entry name" value="Guanylate_kin"/>
    <property type="match status" value="1"/>
</dbReference>
<keyword evidence="2" id="KW-0808">Transferase</keyword>
<evidence type="ECO:0000256" key="3">
    <source>
        <dbReference type="ARBA" id="ARBA00022777"/>
    </source>
</evidence>
<dbReference type="InterPro" id="IPR008144">
    <property type="entry name" value="Guanylate_kin-like_dom"/>
</dbReference>
<sequence>MEKDILYVKFLEYALVHENLYGTSIEVVEVVSDDWKRCILDIDVQGATFVRSSALEAVFIFICPPSNEELEKRLRAHGIESEDQVQKRLRNAKIELERGKSPSLFDHILVNDDLEACYQNLKIFFYVIQSQITELTLHHTVMENFKIPISHSLSKVDDRISITFPSSIIEFLNFTSIRFMLDVSSLKGGAPGGTRGLTIDSQVMAAA</sequence>
<dbReference type="GO" id="GO:0005829">
    <property type="term" value="C:cytosol"/>
    <property type="evidence" value="ECO:0007669"/>
    <property type="project" value="TreeGrafter"/>
</dbReference>